<evidence type="ECO:0000256" key="2">
    <source>
        <dbReference type="ARBA" id="ARBA00007613"/>
    </source>
</evidence>
<dbReference type="SUPFAM" id="SSF56954">
    <property type="entry name" value="Outer membrane efflux proteins (OEP)"/>
    <property type="match status" value="1"/>
</dbReference>
<keyword evidence="3" id="KW-0813">Transport</keyword>
<keyword evidence="10" id="KW-1185">Reference proteome</keyword>
<dbReference type="Pfam" id="PF02321">
    <property type="entry name" value="OEP"/>
    <property type="match status" value="2"/>
</dbReference>
<evidence type="ECO:0000313" key="9">
    <source>
        <dbReference type="EMBL" id="USI72800.1"/>
    </source>
</evidence>
<dbReference type="InterPro" id="IPR003423">
    <property type="entry name" value="OMP_efflux"/>
</dbReference>
<evidence type="ECO:0000256" key="4">
    <source>
        <dbReference type="ARBA" id="ARBA00022452"/>
    </source>
</evidence>
<comment type="similarity">
    <text evidence="2">Belongs to the outer membrane factor (OMF) (TC 1.B.17) family.</text>
</comment>
<feature type="chain" id="PRO_5046053995" evidence="8">
    <location>
        <begin position="21"/>
        <end position="464"/>
    </location>
</feature>
<evidence type="ECO:0000256" key="8">
    <source>
        <dbReference type="SAM" id="SignalP"/>
    </source>
</evidence>
<dbReference type="InterPro" id="IPR051906">
    <property type="entry name" value="TolC-like"/>
</dbReference>
<keyword evidence="5" id="KW-0812">Transmembrane</keyword>
<dbReference type="RefSeq" id="WP_252166609.1">
    <property type="nucleotide sequence ID" value="NZ_CP084930.1"/>
</dbReference>
<evidence type="ECO:0000256" key="1">
    <source>
        <dbReference type="ARBA" id="ARBA00004442"/>
    </source>
</evidence>
<keyword evidence="6" id="KW-0472">Membrane</keyword>
<proteinExistence type="inferred from homology"/>
<dbReference type="PANTHER" id="PTHR30026">
    <property type="entry name" value="OUTER MEMBRANE PROTEIN TOLC"/>
    <property type="match status" value="1"/>
</dbReference>
<dbReference type="EMBL" id="CP084930">
    <property type="protein sequence ID" value="USI72800.1"/>
    <property type="molecule type" value="Genomic_DNA"/>
</dbReference>
<dbReference type="Gene3D" id="1.20.1600.10">
    <property type="entry name" value="Outer membrane efflux proteins (OEP)"/>
    <property type="match status" value="1"/>
</dbReference>
<sequence length="464" mass="49092">MSARAAIRAAVLALAPLPLAAPAHGQALRDALAAAYRTSPDLVAERARLRETDERVPQALANTRPVLQAFGSGGLSHQNTNLPVNSVSNVAVGSEGGTLTVPINLSRLTYGVSISEPLFRGGRTRAELREARDLVAAGRWRLLSVEARVLLDAATDYAELARAQSQMALVGDREATLAAQLRQATGRFAAGALVRTDLLATDAAHDEAVAAVATARAQLAAARSAFARDIGTAPPARATLEEVPPPPPPSLADAQELAIARNPQILSAQKLVEASRQRVRDVFGEGLPNVALQGVAQHEDGVDFRGEHADSQALLVSVRVPIYTGGVLSSRVRAARDEVEVQAATLDRLHAEIRAFVESSWEAYAAAREAVRLYAREAATDRLALTGVRAQAAGGERTQQDVLAAQDLVVVAEAHRLAAERDALVAAYTLLAATGGLSATRLALDVPRYDPEIAYRRVHYGPGR</sequence>
<gene>
    <name evidence="9" type="ORF">LHA26_16250</name>
</gene>
<evidence type="ECO:0000256" key="5">
    <source>
        <dbReference type="ARBA" id="ARBA00022692"/>
    </source>
</evidence>
<name>A0ABY4X822_9SPHN</name>
<feature type="signal peptide" evidence="8">
    <location>
        <begin position="1"/>
        <end position="20"/>
    </location>
</feature>
<keyword evidence="7" id="KW-0998">Cell outer membrane</keyword>
<keyword evidence="4" id="KW-1134">Transmembrane beta strand</keyword>
<evidence type="ECO:0000256" key="6">
    <source>
        <dbReference type="ARBA" id="ARBA00023136"/>
    </source>
</evidence>
<evidence type="ECO:0000256" key="3">
    <source>
        <dbReference type="ARBA" id="ARBA00022448"/>
    </source>
</evidence>
<reference evidence="9" key="1">
    <citation type="journal article" date="2022" name="Toxins">
        <title>Genomic Analysis of Sphingopyxis sp. USTB-05 for Biodegrading Cyanobacterial Hepatotoxins.</title>
        <authorList>
            <person name="Liu C."/>
            <person name="Xu Q."/>
            <person name="Zhao Z."/>
            <person name="Zhang H."/>
            <person name="Liu X."/>
            <person name="Yin C."/>
            <person name="Liu Y."/>
            <person name="Yan H."/>
        </authorList>
    </citation>
    <scope>NUCLEOTIDE SEQUENCE</scope>
    <source>
        <strain evidence="9">NBD5</strain>
    </source>
</reference>
<organism evidence="9 10">
    <name type="scientific">Sphingomonas morindae</name>
    <dbReference type="NCBI Taxonomy" id="1541170"/>
    <lineage>
        <taxon>Bacteria</taxon>
        <taxon>Pseudomonadati</taxon>
        <taxon>Pseudomonadota</taxon>
        <taxon>Alphaproteobacteria</taxon>
        <taxon>Sphingomonadales</taxon>
        <taxon>Sphingomonadaceae</taxon>
        <taxon>Sphingomonas</taxon>
    </lineage>
</organism>
<comment type="subcellular location">
    <subcellularLocation>
        <location evidence="1">Cell outer membrane</location>
    </subcellularLocation>
</comment>
<accession>A0ABY4X822</accession>
<evidence type="ECO:0000313" key="10">
    <source>
        <dbReference type="Proteomes" id="UP001056937"/>
    </source>
</evidence>
<dbReference type="Proteomes" id="UP001056937">
    <property type="component" value="Chromosome 1"/>
</dbReference>
<evidence type="ECO:0000256" key="7">
    <source>
        <dbReference type="ARBA" id="ARBA00023237"/>
    </source>
</evidence>
<protein>
    <submittedName>
        <fullName evidence="9">TolC family protein</fullName>
    </submittedName>
</protein>
<keyword evidence="8" id="KW-0732">Signal</keyword>
<dbReference type="PANTHER" id="PTHR30026:SF22">
    <property type="entry name" value="OUTER MEMBRANE EFFLUX PROTEIN"/>
    <property type="match status" value="1"/>
</dbReference>